<keyword evidence="5" id="KW-0788">Thiol protease</keyword>
<evidence type="ECO:0000256" key="1">
    <source>
        <dbReference type="ARBA" id="ARBA00006641"/>
    </source>
</evidence>
<dbReference type="InterPro" id="IPR016125">
    <property type="entry name" value="Peptidase_C15-like"/>
</dbReference>
<dbReference type="CDD" id="cd00501">
    <property type="entry name" value="Peptidase_C15"/>
    <property type="match status" value="1"/>
</dbReference>
<dbReference type="GO" id="GO:0006508">
    <property type="term" value="P:proteolysis"/>
    <property type="evidence" value="ECO:0007669"/>
    <property type="project" value="UniProtKB-KW"/>
</dbReference>
<comment type="similarity">
    <text evidence="1">Belongs to the peptidase C15 family.</text>
</comment>
<dbReference type="GeneID" id="36598991"/>
<dbReference type="AlphaFoldDB" id="A0A2T4B7V5"/>
<evidence type="ECO:0000313" key="6">
    <source>
        <dbReference type="EMBL" id="PTB65390.1"/>
    </source>
</evidence>
<evidence type="ECO:0000256" key="4">
    <source>
        <dbReference type="ARBA" id="ARBA00022801"/>
    </source>
</evidence>
<dbReference type="SUPFAM" id="SSF53182">
    <property type="entry name" value="Pyrrolidone carboxyl peptidase (pyroglutamate aminopeptidase)"/>
    <property type="match status" value="1"/>
</dbReference>
<gene>
    <name evidence="6" type="ORF">BBK36DRAFT_1121874</name>
</gene>
<reference evidence="7" key="1">
    <citation type="submission" date="2016-07" db="EMBL/GenBank/DDBJ databases">
        <title>Multiple horizontal gene transfer events from other fungi enriched the ability of initially mycotrophic Trichoderma (Ascomycota) to feed on dead plant biomass.</title>
        <authorList>
            <consortium name="DOE Joint Genome Institute"/>
            <person name="Atanasova L."/>
            <person name="Chenthamara K."/>
            <person name="Zhang J."/>
            <person name="Grujic M."/>
            <person name="Henrissat B."/>
            <person name="Kuo A."/>
            <person name="Aerts A."/>
            <person name="Salamov A."/>
            <person name="Lipzen A."/>
            <person name="Labutti K."/>
            <person name="Barry K."/>
            <person name="Miao Y."/>
            <person name="Rahimi M.J."/>
            <person name="Shen Q."/>
            <person name="Grigoriev I.V."/>
            <person name="Kubicek C.P."/>
            <person name="Druzhinina I.S."/>
        </authorList>
    </citation>
    <scope>NUCLEOTIDE SEQUENCE [LARGE SCALE GENOMIC DNA]</scope>
    <source>
        <strain evidence="7">TUCIM 6016</strain>
    </source>
</reference>
<evidence type="ECO:0000256" key="5">
    <source>
        <dbReference type="ARBA" id="ARBA00022807"/>
    </source>
</evidence>
<keyword evidence="2" id="KW-0963">Cytoplasm</keyword>
<dbReference type="GO" id="GO:0005829">
    <property type="term" value="C:cytosol"/>
    <property type="evidence" value="ECO:0007669"/>
    <property type="project" value="InterPro"/>
</dbReference>
<name>A0A2T4B7V5_9HYPO</name>
<evidence type="ECO:0000313" key="7">
    <source>
        <dbReference type="Proteomes" id="UP000241546"/>
    </source>
</evidence>
<dbReference type="InterPro" id="IPR000816">
    <property type="entry name" value="Peptidase_C15"/>
</dbReference>
<keyword evidence="4" id="KW-0378">Hydrolase</keyword>
<dbReference type="PANTHER" id="PTHR23402:SF1">
    <property type="entry name" value="PYROGLUTAMYL-PEPTIDASE I"/>
    <property type="match status" value="1"/>
</dbReference>
<dbReference type="RefSeq" id="XP_024748710.1">
    <property type="nucleotide sequence ID" value="XM_024890873.1"/>
</dbReference>
<dbReference type="InterPro" id="IPR036440">
    <property type="entry name" value="Peptidase_C15-like_sf"/>
</dbReference>
<protein>
    <submittedName>
        <fullName evidence="6">Peptidase C15, pyroglutamyl peptidase I-like protein</fullName>
    </submittedName>
</protein>
<dbReference type="Pfam" id="PF01470">
    <property type="entry name" value="Peptidase_C15"/>
    <property type="match status" value="1"/>
</dbReference>
<accession>A0A2T4B7V5</accession>
<proteinExistence type="inferred from homology"/>
<dbReference type="OrthoDB" id="407146at2759"/>
<keyword evidence="3" id="KW-0645">Protease</keyword>
<evidence type="ECO:0000256" key="3">
    <source>
        <dbReference type="ARBA" id="ARBA00022670"/>
    </source>
</evidence>
<dbReference type="Gene3D" id="3.40.630.20">
    <property type="entry name" value="Peptidase C15, pyroglutamyl peptidase I-like"/>
    <property type="match status" value="1"/>
</dbReference>
<dbReference type="GO" id="GO:0016920">
    <property type="term" value="F:pyroglutamyl-peptidase activity"/>
    <property type="evidence" value="ECO:0007669"/>
    <property type="project" value="InterPro"/>
</dbReference>
<dbReference type="Proteomes" id="UP000241546">
    <property type="component" value="Unassembled WGS sequence"/>
</dbReference>
<dbReference type="EMBL" id="KZ680215">
    <property type="protein sequence ID" value="PTB65390.1"/>
    <property type="molecule type" value="Genomic_DNA"/>
</dbReference>
<keyword evidence="7" id="KW-1185">Reference proteome</keyword>
<evidence type="ECO:0000256" key="2">
    <source>
        <dbReference type="ARBA" id="ARBA00022490"/>
    </source>
</evidence>
<organism evidence="6 7">
    <name type="scientific">Trichoderma citrinoviride</name>
    <dbReference type="NCBI Taxonomy" id="58853"/>
    <lineage>
        <taxon>Eukaryota</taxon>
        <taxon>Fungi</taxon>
        <taxon>Dikarya</taxon>
        <taxon>Ascomycota</taxon>
        <taxon>Pezizomycotina</taxon>
        <taxon>Sordariomycetes</taxon>
        <taxon>Hypocreomycetidae</taxon>
        <taxon>Hypocreales</taxon>
        <taxon>Hypocreaceae</taxon>
        <taxon>Trichoderma</taxon>
    </lineage>
</organism>
<dbReference type="PANTHER" id="PTHR23402">
    <property type="entry name" value="PROTEASE FAMILY C15 PYROGLUTAMYL-PEPTIDASE I-RELATED"/>
    <property type="match status" value="1"/>
</dbReference>
<sequence>MGSQVDEELTVLVTGFQPFRSEYPINPSWEIAKSLPEYLPPRRAKDPNARNAVNIPPVRILVHPEPLRVNYKVVRETVPTFWEETYQDRKIDIVIHIGMAGPRIMYQIESRGHRTGYKARDVDGGHLDELEGKRDEEWVWHGLPDELRTDLNVQDIWERWQQHSSKNLDLRISDDAGRYLCDFIYYSSLATCYKQGKERKVIFLHVPADGSEAVIKQGQEVAVNLIRSIVESEVAKKQQTTEMDVSTKDIMCRSAVCSTCNKTTWWGCGKHIPSVLDSVAEDSRCTCEPKVERDGKMYPPMAKSPN</sequence>